<accession>A0A1A9ZU18</accession>
<name>A0A1A9ZU18_GLOPL</name>
<dbReference type="VEuPathDB" id="VectorBase:GPAI025063"/>
<keyword evidence="1" id="KW-0472">Membrane</keyword>
<keyword evidence="3" id="KW-1185">Reference proteome</keyword>
<reference evidence="3" key="1">
    <citation type="submission" date="2014-03" db="EMBL/GenBank/DDBJ databases">
        <authorList>
            <person name="Aksoy S."/>
            <person name="Warren W."/>
            <person name="Wilson R.K."/>
        </authorList>
    </citation>
    <scope>NUCLEOTIDE SEQUENCE [LARGE SCALE GENOMIC DNA]</scope>
    <source>
        <strain evidence="3">IAEA</strain>
    </source>
</reference>
<dbReference type="AlphaFoldDB" id="A0A1A9ZU18"/>
<protein>
    <submittedName>
        <fullName evidence="2">Uncharacterized protein</fullName>
    </submittedName>
</protein>
<feature type="transmembrane region" description="Helical" evidence="1">
    <location>
        <begin position="71"/>
        <end position="95"/>
    </location>
</feature>
<evidence type="ECO:0000313" key="3">
    <source>
        <dbReference type="Proteomes" id="UP000092445"/>
    </source>
</evidence>
<keyword evidence="1" id="KW-0812">Transmembrane</keyword>
<proteinExistence type="predicted"/>
<dbReference type="Proteomes" id="UP000092445">
    <property type="component" value="Unassembled WGS sequence"/>
</dbReference>
<keyword evidence="1" id="KW-1133">Transmembrane helix</keyword>
<evidence type="ECO:0000313" key="2">
    <source>
        <dbReference type="EnsemblMetazoa" id="GPAI025063-PA"/>
    </source>
</evidence>
<organism evidence="2 3">
    <name type="scientific">Glossina pallidipes</name>
    <name type="common">Tsetse fly</name>
    <dbReference type="NCBI Taxonomy" id="7398"/>
    <lineage>
        <taxon>Eukaryota</taxon>
        <taxon>Metazoa</taxon>
        <taxon>Ecdysozoa</taxon>
        <taxon>Arthropoda</taxon>
        <taxon>Hexapoda</taxon>
        <taxon>Insecta</taxon>
        <taxon>Pterygota</taxon>
        <taxon>Neoptera</taxon>
        <taxon>Endopterygota</taxon>
        <taxon>Diptera</taxon>
        <taxon>Brachycera</taxon>
        <taxon>Muscomorpha</taxon>
        <taxon>Hippoboscoidea</taxon>
        <taxon>Glossinidae</taxon>
        <taxon>Glossina</taxon>
    </lineage>
</organism>
<sequence>MASGIDDDNDDKEKEKNLNVTQHMASESVQHQRAIADEGKKSCDILLKYNPVVHLKRFSYPPFKSFRFMSIPYMLGSLFASLPACLLVCLPACLVKTTKMMKMIKKKE</sequence>
<reference evidence="2" key="2">
    <citation type="submission" date="2020-05" db="UniProtKB">
        <authorList>
            <consortium name="EnsemblMetazoa"/>
        </authorList>
    </citation>
    <scope>IDENTIFICATION</scope>
    <source>
        <strain evidence="2">IAEA</strain>
    </source>
</reference>
<evidence type="ECO:0000256" key="1">
    <source>
        <dbReference type="SAM" id="Phobius"/>
    </source>
</evidence>
<dbReference type="EnsemblMetazoa" id="GPAI025063-RA">
    <property type="protein sequence ID" value="GPAI025063-PA"/>
    <property type="gene ID" value="GPAI025063"/>
</dbReference>